<proteinExistence type="predicted"/>
<gene>
    <name evidence="1" type="ORF">DPPLL_17380</name>
</gene>
<dbReference type="Proteomes" id="UP000830055">
    <property type="component" value="Chromosome"/>
</dbReference>
<organism evidence="1 2">
    <name type="scientific">Desulfofustis limnaeus</name>
    <dbReference type="NCBI Taxonomy" id="2740163"/>
    <lineage>
        <taxon>Bacteria</taxon>
        <taxon>Pseudomonadati</taxon>
        <taxon>Thermodesulfobacteriota</taxon>
        <taxon>Desulfobulbia</taxon>
        <taxon>Desulfobulbales</taxon>
        <taxon>Desulfocapsaceae</taxon>
        <taxon>Desulfofustis</taxon>
    </lineage>
</organism>
<name>A0ABM7W8Z0_9BACT</name>
<sequence length="114" mass="13016">MKSVDQWLRESITSYHRLAAEAELLDEHLRDLSVADINRRCARLDDQCRDLLAHDEKLHQILTFVGSEVLGNPLLCAYQQALTTAIEVIDRVAVTATRQKHQLENYKRGSGLVF</sequence>
<evidence type="ECO:0000313" key="1">
    <source>
        <dbReference type="EMBL" id="BDD87373.1"/>
    </source>
</evidence>
<evidence type="ECO:0008006" key="3">
    <source>
        <dbReference type="Google" id="ProtNLM"/>
    </source>
</evidence>
<protein>
    <recommendedName>
        <fullName evidence="3">Flagellar protein FlgN</fullName>
    </recommendedName>
</protein>
<keyword evidence="2" id="KW-1185">Reference proteome</keyword>
<accession>A0ABM7W8Z0</accession>
<evidence type="ECO:0000313" key="2">
    <source>
        <dbReference type="Proteomes" id="UP000830055"/>
    </source>
</evidence>
<dbReference type="EMBL" id="AP025516">
    <property type="protein sequence ID" value="BDD87373.1"/>
    <property type="molecule type" value="Genomic_DNA"/>
</dbReference>
<dbReference type="RefSeq" id="WP_284154404.1">
    <property type="nucleotide sequence ID" value="NZ_AP025516.1"/>
</dbReference>
<reference evidence="1 2" key="1">
    <citation type="submission" date="2022-01" db="EMBL/GenBank/DDBJ databases">
        <title>Desulfofustis limnae sp. nov., a novel mesophilic sulfate-reducing bacterium isolated from marsh soil.</title>
        <authorList>
            <person name="Watanabe M."/>
            <person name="Takahashi A."/>
            <person name="Kojima H."/>
            <person name="Fukui M."/>
        </authorList>
    </citation>
    <scope>NUCLEOTIDE SEQUENCE [LARGE SCALE GENOMIC DNA]</scope>
    <source>
        <strain evidence="1 2">PPLL</strain>
    </source>
</reference>